<organism evidence="2 3">
    <name type="scientific">Geodia barretti</name>
    <name type="common">Barrett's horny sponge</name>
    <dbReference type="NCBI Taxonomy" id="519541"/>
    <lineage>
        <taxon>Eukaryota</taxon>
        <taxon>Metazoa</taxon>
        <taxon>Porifera</taxon>
        <taxon>Demospongiae</taxon>
        <taxon>Heteroscleromorpha</taxon>
        <taxon>Tetractinellida</taxon>
        <taxon>Astrophorina</taxon>
        <taxon>Geodiidae</taxon>
        <taxon>Geodia</taxon>
    </lineage>
</organism>
<sequence length="248" mass="27577">MPTAARCRSWNTWTNCARACWSRSRRSSSAFSGHSPSSRRSSSSSCGRCRKSCRTTAAWCTRSRPKRSSCTSRSPRWPAWCWPSRSSFTNCGASSRRGCTPARSGSPFRSSCSPRSSSWVAPCFRTTCCFRGPGASLPGSRRTTCSSFHASSRPFRCMSSCCWPAAWCFRCRRWCSFLPGSARDHAPLPRAEHEVRGAAHLHFRGRAHADRRSGDADDDGGADDSALRPEHRDRLGLPAARNKLIWRS</sequence>
<evidence type="ECO:0000256" key="1">
    <source>
        <dbReference type="SAM" id="MobiDB-lite"/>
    </source>
</evidence>
<proteinExistence type="predicted"/>
<reference evidence="2" key="1">
    <citation type="submission" date="2023-03" db="EMBL/GenBank/DDBJ databases">
        <authorList>
            <person name="Steffen K."/>
            <person name="Cardenas P."/>
        </authorList>
    </citation>
    <scope>NUCLEOTIDE SEQUENCE</scope>
</reference>
<feature type="compositionally biased region" description="Basic and acidic residues" evidence="1">
    <location>
        <begin position="225"/>
        <end position="235"/>
    </location>
</feature>
<dbReference type="AlphaFoldDB" id="A0AA35RAD9"/>
<dbReference type="EMBL" id="CASHTH010000698">
    <property type="protein sequence ID" value="CAI8006572.1"/>
    <property type="molecule type" value="Genomic_DNA"/>
</dbReference>
<name>A0AA35RAD9_GEOBA</name>
<feature type="compositionally biased region" description="Low complexity" evidence="1">
    <location>
        <begin position="27"/>
        <end position="47"/>
    </location>
</feature>
<evidence type="ECO:0000313" key="2">
    <source>
        <dbReference type="EMBL" id="CAI8006572.1"/>
    </source>
</evidence>
<evidence type="ECO:0000313" key="3">
    <source>
        <dbReference type="Proteomes" id="UP001174909"/>
    </source>
</evidence>
<protein>
    <submittedName>
        <fullName evidence="2">Uncharacterized protein</fullName>
    </submittedName>
</protein>
<dbReference type="Proteomes" id="UP001174909">
    <property type="component" value="Unassembled WGS sequence"/>
</dbReference>
<gene>
    <name evidence="2" type="ORF">GBAR_LOCUS4795</name>
</gene>
<feature type="region of interest" description="Disordered" evidence="1">
    <location>
        <begin position="27"/>
        <end position="49"/>
    </location>
</feature>
<feature type="region of interest" description="Disordered" evidence="1">
    <location>
        <begin position="205"/>
        <end position="235"/>
    </location>
</feature>
<keyword evidence="3" id="KW-1185">Reference proteome</keyword>
<accession>A0AA35RAD9</accession>
<comment type="caution">
    <text evidence="2">The sequence shown here is derived from an EMBL/GenBank/DDBJ whole genome shotgun (WGS) entry which is preliminary data.</text>
</comment>